<evidence type="ECO:0000256" key="3">
    <source>
        <dbReference type="ARBA" id="ARBA00022747"/>
    </source>
</evidence>
<keyword evidence="2" id="KW-0808">Transferase</keyword>
<dbReference type="InterPro" id="IPR003115">
    <property type="entry name" value="ParB_N"/>
</dbReference>
<proteinExistence type="inferred from homology"/>
<gene>
    <name evidence="6" type="ORF">J2Z42_001397</name>
</gene>
<dbReference type="EC" id="2.1.1.-" evidence="4"/>
<evidence type="ECO:0000313" key="7">
    <source>
        <dbReference type="Proteomes" id="UP001519307"/>
    </source>
</evidence>
<reference evidence="6 7" key="1">
    <citation type="submission" date="2021-03" db="EMBL/GenBank/DDBJ databases">
        <title>Genomic Encyclopedia of Type Strains, Phase IV (KMG-IV): sequencing the most valuable type-strain genomes for metagenomic binning, comparative biology and taxonomic classification.</title>
        <authorList>
            <person name="Goeker M."/>
        </authorList>
    </citation>
    <scope>NUCLEOTIDE SEQUENCE [LARGE SCALE GENOMIC DNA]</scope>
    <source>
        <strain evidence="6 7">DSM 28783</strain>
    </source>
</reference>
<dbReference type="SUPFAM" id="SSF110849">
    <property type="entry name" value="ParB/Sulfiredoxin"/>
    <property type="match status" value="1"/>
</dbReference>
<protein>
    <recommendedName>
        <fullName evidence="4">Methyltransferase</fullName>
        <ecNumber evidence="4">2.1.1.-</ecNumber>
    </recommendedName>
</protein>
<evidence type="ECO:0000313" key="6">
    <source>
        <dbReference type="EMBL" id="MBP2032723.1"/>
    </source>
</evidence>
<dbReference type="Gene3D" id="3.40.50.150">
    <property type="entry name" value="Vaccinia Virus protein VP39"/>
    <property type="match status" value="1"/>
</dbReference>
<feature type="domain" description="ParB-like N-terminal" evidence="5">
    <location>
        <begin position="16"/>
        <end position="104"/>
    </location>
</feature>
<dbReference type="PIRSF" id="PIRSF036758">
    <property type="entry name" value="Aden_M_ParB"/>
    <property type="match status" value="1"/>
</dbReference>
<dbReference type="PANTHER" id="PTHR33375:SF1">
    <property type="entry name" value="CHROMOSOME-PARTITIONING PROTEIN PARB-RELATED"/>
    <property type="match status" value="1"/>
</dbReference>
<dbReference type="SMART" id="SM00470">
    <property type="entry name" value="ParB"/>
    <property type="match status" value="1"/>
</dbReference>
<dbReference type="CDD" id="cd16401">
    <property type="entry name" value="ParB_N_like_MT"/>
    <property type="match status" value="1"/>
</dbReference>
<dbReference type="InterPro" id="IPR002941">
    <property type="entry name" value="DNA_methylase_N4/N6"/>
</dbReference>
<dbReference type="Gene3D" id="3.90.1530.10">
    <property type="entry name" value="Conserved hypothetical protein from pyrococcus furiosus pfu- 392566-001, ParB domain"/>
    <property type="match status" value="1"/>
</dbReference>
<dbReference type="PRINTS" id="PR00508">
    <property type="entry name" value="S21N4MTFRASE"/>
</dbReference>
<dbReference type="InterPro" id="IPR050336">
    <property type="entry name" value="Chromosome_partition/occlusion"/>
</dbReference>
<dbReference type="InterPro" id="IPR015840">
    <property type="entry name" value="DNA_MeTrfase_ParB"/>
</dbReference>
<dbReference type="EMBL" id="JAGGLM010000006">
    <property type="protein sequence ID" value="MBP2032723.1"/>
    <property type="molecule type" value="Genomic_DNA"/>
</dbReference>
<organism evidence="6 7">
    <name type="scientific">Clostridium algifaecis</name>
    <dbReference type="NCBI Taxonomy" id="1472040"/>
    <lineage>
        <taxon>Bacteria</taxon>
        <taxon>Bacillati</taxon>
        <taxon>Bacillota</taxon>
        <taxon>Clostridia</taxon>
        <taxon>Eubacteriales</taxon>
        <taxon>Clostridiaceae</taxon>
        <taxon>Clostridium</taxon>
    </lineage>
</organism>
<name>A0ABS4KRR3_9CLOT</name>
<keyword evidence="7" id="KW-1185">Reference proteome</keyword>
<evidence type="ECO:0000256" key="1">
    <source>
        <dbReference type="ARBA" id="ARBA00022603"/>
    </source>
</evidence>
<dbReference type="Proteomes" id="UP001519307">
    <property type="component" value="Unassembled WGS sequence"/>
</dbReference>
<dbReference type="SUPFAM" id="SSF53335">
    <property type="entry name" value="S-adenosyl-L-methionine-dependent methyltransferases"/>
    <property type="match status" value="1"/>
</dbReference>
<evidence type="ECO:0000256" key="4">
    <source>
        <dbReference type="RuleBase" id="RU362026"/>
    </source>
</evidence>
<evidence type="ECO:0000259" key="5">
    <source>
        <dbReference type="SMART" id="SM00470"/>
    </source>
</evidence>
<keyword evidence="3" id="KW-0680">Restriction system</keyword>
<dbReference type="PANTHER" id="PTHR33375">
    <property type="entry name" value="CHROMOSOME-PARTITIONING PROTEIN PARB-RELATED"/>
    <property type="match status" value="1"/>
</dbReference>
<dbReference type="InterPro" id="IPR029063">
    <property type="entry name" value="SAM-dependent_MTases_sf"/>
</dbReference>
<dbReference type="GO" id="GO:0032259">
    <property type="term" value="P:methylation"/>
    <property type="evidence" value="ECO:0007669"/>
    <property type="project" value="UniProtKB-KW"/>
</dbReference>
<comment type="caution">
    <text evidence="6">The sequence shown here is derived from an EMBL/GenBank/DDBJ whole genome shotgun (WGS) entry which is preliminary data.</text>
</comment>
<sequence>MDAPFISRGEVILEFKKLKIDQLKHAEYNPRKDLKAGDAEFEKIKNSINEFGYCEPIIVNSDFTIVGGHQRAKVLKELGYDEVECVVIDIDKTKEKALNVALNKISGEWDLEALAKLLDDLKVEDYNVELTGFDMSEAEKLWDEYIGKDEQQKEEEIPEQPEEPVIKAGDIILLGKHRIICGDATKTDDIEKLMNGKKAKLTVVDPPYGISYVGKTEDALTIENDNLNDEEFYNFLLEAFKRVYEISDDGASMYIFHADAKGLIFRQAFVDSGFKHSQCCIWVKNTFVMGRQPYQWQHEPALFGWKPTGSHYWNGDRKQSTVWNFDKPVRNDIHPTMKPVPLIEYIIKNSSKYGDIVVDTFLGSGTTLIAADNTDRICYGSELDPKYAQVIVERWINYKDGINGDDVIIEREGQQIKFSKLKSKQLVEK</sequence>
<accession>A0ABS4KRR3</accession>
<dbReference type="InterPro" id="IPR036086">
    <property type="entry name" value="ParB/Sulfiredoxin_sf"/>
</dbReference>
<keyword evidence="1 6" id="KW-0489">Methyltransferase</keyword>
<comment type="similarity">
    <text evidence="4">Belongs to the N(4)/N(6)-methyltransferase family.</text>
</comment>
<dbReference type="InterPro" id="IPR001091">
    <property type="entry name" value="RM_Methyltransferase"/>
</dbReference>
<dbReference type="GO" id="GO:0008168">
    <property type="term" value="F:methyltransferase activity"/>
    <property type="evidence" value="ECO:0007669"/>
    <property type="project" value="UniProtKB-KW"/>
</dbReference>
<dbReference type="Pfam" id="PF02195">
    <property type="entry name" value="ParB_N"/>
    <property type="match status" value="1"/>
</dbReference>
<dbReference type="Pfam" id="PF01555">
    <property type="entry name" value="N6_N4_Mtase"/>
    <property type="match status" value="1"/>
</dbReference>
<evidence type="ECO:0000256" key="2">
    <source>
        <dbReference type="ARBA" id="ARBA00022679"/>
    </source>
</evidence>